<dbReference type="EMBL" id="CM003378">
    <property type="protein sequence ID" value="KOM50607.1"/>
    <property type="molecule type" value="Genomic_DNA"/>
</dbReference>
<evidence type="ECO:0000313" key="2">
    <source>
        <dbReference type="EMBL" id="KOM50607.1"/>
    </source>
</evidence>
<protein>
    <submittedName>
        <fullName evidence="2">Uncharacterized protein</fullName>
    </submittedName>
</protein>
<organism evidence="2 3">
    <name type="scientific">Phaseolus angularis</name>
    <name type="common">Azuki bean</name>
    <name type="synonym">Vigna angularis</name>
    <dbReference type="NCBI Taxonomy" id="3914"/>
    <lineage>
        <taxon>Eukaryota</taxon>
        <taxon>Viridiplantae</taxon>
        <taxon>Streptophyta</taxon>
        <taxon>Embryophyta</taxon>
        <taxon>Tracheophyta</taxon>
        <taxon>Spermatophyta</taxon>
        <taxon>Magnoliopsida</taxon>
        <taxon>eudicotyledons</taxon>
        <taxon>Gunneridae</taxon>
        <taxon>Pentapetalae</taxon>
        <taxon>rosids</taxon>
        <taxon>fabids</taxon>
        <taxon>Fabales</taxon>
        <taxon>Fabaceae</taxon>
        <taxon>Papilionoideae</taxon>
        <taxon>50 kb inversion clade</taxon>
        <taxon>NPAAA clade</taxon>
        <taxon>indigoferoid/millettioid clade</taxon>
        <taxon>Phaseoleae</taxon>
        <taxon>Vigna</taxon>
    </lineage>
</organism>
<feature type="compositionally biased region" description="Low complexity" evidence="1">
    <location>
        <begin position="15"/>
        <end position="31"/>
    </location>
</feature>
<feature type="compositionally biased region" description="Basic and acidic residues" evidence="1">
    <location>
        <begin position="33"/>
        <end position="48"/>
    </location>
</feature>
<name>A0A0L9V6Q6_PHAAN</name>
<dbReference type="Gramene" id="KOM50607">
    <property type="protein sequence ID" value="KOM50607"/>
    <property type="gene ID" value="LR48_Vigan08g143400"/>
</dbReference>
<reference evidence="3" key="1">
    <citation type="journal article" date="2015" name="Proc. Natl. Acad. Sci. U.S.A.">
        <title>Genome sequencing of adzuki bean (Vigna angularis) provides insight into high starch and low fat accumulation and domestication.</title>
        <authorList>
            <person name="Yang K."/>
            <person name="Tian Z."/>
            <person name="Chen C."/>
            <person name="Luo L."/>
            <person name="Zhao B."/>
            <person name="Wang Z."/>
            <person name="Yu L."/>
            <person name="Li Y."/>
            <person name="Sun Y."/>
            <person name="Li W."/>
            <person name="Chen Y."/>
            <person name="Li Y."/>
            <person name="Zhang Y."/>
            <person name="Ai D."/>
            <person name="Zhao J."/>
            <person name="Shang C."/>
            <person name="Ma Y."/>
            <person name="Wu B."/>
            <person name="Wang M."/>
            <person name="Gao L."/>
            <person name="Sun D."/>
            <person name="Zhang P."/>
            <person name="Guo F."/>
            <person name="Wang W."/>
            <person name="Li Y."/>
            <person name="Wang J."/>
            <person name="Varshney R.K."/>
            <person name="Wang J."/>
            <person name="Ling H.Q."/>
            <person name="Wan P."/>
        </authorList>
    </citation>
    <scope>NUCLEOTIDE SEQUENCE</scope>
    <source>
        <strain evidence="3">cv. Jingnong 6</strain>
    </source>
</reference>
<sequence>MDRTFYCSIFASTSSKFSSSSASSSRSSPSAHIHTDDHCNDKDGRTKPDTTGNAGFIRDTKYRTFNPHSERGRTLGTRHRGLQFQNRIRPRGLLSDYERIRERTRPNTKALSRNQMDVYTSRLSEKNTLEGFT</sequence>
<evidence type="ECO:0000313" key="3">
    <source>
        <dbReference type="Proteomes" id="UP000053144"/>
    </source>
</evidence>
<gene>
    <name evidence="2" type="ORF">LR48_Vigan08g143400</name>
</gene>
<dbReference type="Proteomes" id="UP000053144">
    <property type="component" value="Chromosome 8"/>
</dbReference>
<dbReference type="AlphaFoldDB" id="A0A0L9V6Q6"/>
<evidence type="ECO:0000256" key="1">
    <source>
        <dbReference type="SAM" id="MobiDB-lite"/>
    </source>
</evidence>
<feature type="region of interest" description="Disordered" evidence="1">
    <location>
        <begin position="15"/>
        <end position="56"/>
    </location>
</feature>
<accession>A0A0L9V6Q6</accession>
<proteinExistence type="predicted"/>